<name>A0A7X3FKF6_9BACL</name>
<dbReference type="InterPro" id="IPR050985">
    <property type="entry name" value="Alpha-glycosidase_related"/>
</dbReference>
<organism evidence="3 4">
    <name type="scientific">Paenibacillus lutrae</name>
    <dbReference type="NCBI Taxonomy" id="2078573"/>
    <lineage>
        <taxon>Bacteria</taxon>
        <taxon>Bacillati</taxon>
        <taxon>Bacillota</taxon>
        <taxon>Bacilli</taxon>
        <taxon>Bacillales</taxon>
        <taxon>Paenibacillaceae</taxon>
        <taxon>Paenibacillus</taxon>
    </lineage>
</organism>
<sequence length="611" mass="69203">MENTLQWTGKLSRQPYHHMHHGGTFMTYATGTYAMNVRGGEGFRISLTPFSSEGEIELIRLRMESDTPLAPRDIQIRWNHPAVDIQGYWDPGANRDKGLRIDFSPAFDSKATSLAPVYSLYNLNGLNRLTVAYSDALRPHKMRAGIHEETAEFECLLQLFTEPSPPMTEYEAVIRLDTRELFYADSLREVGEWWAAMPGCEPSPVPAAARMPMYSTWYSFHQELVPEQVEEQCRLAKQLGCEAVIVDDGWQTTSNERGYAYCGDWQVSPERIPDMKGHVFKVHEAGLKYILWYSVPFVGPYSGAYRKFENKFIDTYGTDGTAVVDPRFPEVREYLIGTYEQALRDWDLDGFKLDFVDSFNLSEEMKDSLGGGRDYDSVPEAVDRLLTDIMARLRSIKPDIIIEFRQKYIGPLMRKYGNMFRVADCPNNSSQNRIGSIDIRLLSGDTAVHSDMLMWNPEEPVESAALQLINSLFSVPQISMLLDRLPEDHQQMVSFWLRFWMTNRDVLLGGKLTPLSPDMLYPVVTAAAEHKTITAVYAEHIVRVGELPRDSFILVNGTLQNRIAADFAADTGERKMTVLDCKGDVAAYQVVSFTQGLHSLPVPPGGLIILL</sequence>
<gene>
    <name evidence="3" type="ORF">EDM21_17810</name>
</gene>
<dbReference type="Pfam" id="PF02065">
    <property type="entry name" value="Melibiase"/>
    <property type="match status" value="1"/>
</dbReference>
<dbReference type="SUPFAM" id="SSF51445">
    <property type="entry name" value="(Trans)glycosidases"/>
    <property type="match status" value="1"/>
</dbReference>
<reference evidence="3 4" key="1">
    <citation type="journal article" date="2019" name="Microorganisms">
        <title>Paenibacillus lutrae sp. nov., A Chitinolytic Species Isolated from A River Otter in Castril Natural Park, Granada, Spain.</title>
        <authorList>
            <person name="Rodriguez M."/>
            <person name="Reina J.C."/>
            <person name="Bejar V."/>
            <person name="Llamas I."/>
        </authorList>
    </citation>
    <scope>NUCLEOTIDE SEQUENCE [LARGE SCALE GENOMIC DNA]</scope>
    <source>
        <strain evidence="3 4">N10</strain>
    </source>
</reference>
<accession>A0A7X3FKF6</accession>
<keyword evidence="4" id="KW-1185">Reference proteome</keyword>
<protein>
    <submittedName>
        <fullName evidence="3">Alpha-galactosidase</fullName>
    </submittedName>
</protein>
<proteinExistence type="predicted"/>
<keyword evidence="2" id="KW-0326">Glycosidase</keyword>
<dbReference type="AlphaFoldDB" id="A0A7X3FKF6"/>
<dbReference type="GO" id="GO:0016052">
    <property type="term" value="P:carbohydrate catabolic process"/>
    <property type="evidence" value="ECO:0007669"/>
    <property type="project" value="InterPro"/>
</dbReference>
<evidence type="ECO:0000313" key="4">
    <source>
        <dbReference type="Proteomes" id="UP000490800"/>
    </source>
</evidence>
<keyword evidence="1" id="KW-0378">Hydrolase</keyword>
<evidence type="ECO:0000313" key="3">
    <source>
        <dbReference type="EMBL" id="MVP01355.1"/>
    </source>
</evidence>
<dbReference type="PANTHER" id="PTHR43053">
    <property type="entry name" value="GLYCOSIDASE FAMILY 31"/>
    <property type="match status" value="1"/>
</dbReference>
<dbReference type="PANTHER" id="PTHR43053:SF3">
    <property type="entry name" value="ALPHA-GALACTOSIDASE C-RELATED"/>
    <property type="match status" value="1"/>
</dbReference>
<dbReference type="InterPro" id="IPR002252">
    <property type="entry name" value="Glyco_hydro_36"/>
</dbReference>
<comment type="caution">
    <text evidence="3">The sequence shown here is derived from an EMBL/GenBank/DDBJ whole genome shotgun (WGS) entry which is preliminary data.</text>
</comment>
<dbReference type="Gene3D" id="3.20.20.70">
    <property type="entry name" value="Aldolase class I"/>
    <property type="match status" value="1"/>
</dbReference>
<evidence type="ECO:0000256" key="1">
    <source>
        <dbReference type="ARBA" id="ARBA00022801"/>
    </source>
</evidence>
<dbReference type="GO" id="GO:0004557">
    <property type="term" value="F:alpha-galactosidase activity"/>
    <property type="evidence" value="ECO:0007669"/>
    <property type="project" value="InterPro"/>
</dbReference>
<dbReference type="Proteomes" id="UP000490800">
    <property type="component" value="Unassembled WGS sequence"/>
</dbReference>
<dbReference type="CDD" id="cd14791">
    <property type="entry name" value="GH36"/>
    <property type="match status" value="1"/>
</dbReference>
<dbReference type="InterPro" id="IPR013785">
    <property type="entry name" value="Aldolase_TIM"/>
</dbReference>
<evidence type="ECO:0000256" key="2">
    <source>
        <dbReference type="ARBA" id="ARBA00023295"/>
    </source>
</evidence>
<dbReference type="InterPro" id="IPR017853">
    <property type="entry name" value="GH"/>
</dbReference>
<dbReference type="EMBL" id="RHLK01000012">
    <property type="protein sequence ID" value="MVP01355.1"/>
    <property type="molecule type" value="Genomic_DNA"/>
</dbReference>